<keyword evidence="1" id="KW-1185">Reference proteome</keyword>
<accession>A0A0M3I7S7</accession>
<sequence length="99" mass="11192">MTIKRLSADSLAIFEPTSGSLIESSIRRRLIDERLFKFILERIAMRCRLSEHIGTILVVHENVANDIRRSAANLCIEANVSGWASTMRMTSGVSRRHAH</sequence>
<dbReference type="AlphaFoldDB" id="A0A0M3I7S7"/>
<organism evidence="1 2">
    <name type="scientific">Ascaris lumbricoides</name>
    <name type="common">Giant roundworm</name>
    <dbReference type="NCBI Taxonomy" id="6252"/>
    <lineage>
        <taxon>Eukaryota</taxon>
        <taxon>Metazoa</taxon>
        <taxon>Ecdysozoa</taxon>
        <taxon>Nematoda</taxon>
        <taxon>Chromadorea</taxon>
        <taxon>Rhabditida</taxon>
        <taxon>Spirurina</taxon>
        <taxon>Ascaridomorpha</taxon>
        <taxon>Ascaridoidea</taxon>
        <taxon>Ascarididae</taxon>
        <taxon>Ascaris</taxon>
    </lineage>
</organism>
<dbReference type="Proteomes" id="UP000036681">
    <property type="component" value="Unplaced"/>
</dbReference>
<protein>
    <submittedName>
        <fullName evidence="2">EAL domain-containing protein</fullName>
    </submittedName>
</protein>
<reference evidence="2" key="1">
    <citation type="submission" date="2017-02" db="UniProtKB">
        <authorList>
            <consortium name="WormBaseParasite"/>
        </authorList>
    </citation>
    <scope>IDENTIFICATION</scope>
</reference>
<proteinExistence type="predicted"/>
<evidence type="ECO:0000313" key="2">
    <source>
        <dbReference type="WBParaSite" id="ALUE_0001329101-mRNA-1"/>
    </source>
</evidence>
<evidence type="ECO:0000313" key="1">
    <source>
        <dbReference type="Proteomes" id="UP000036681"/>
    </source>
</evidence>
<name>A0A0M3I7S7_ASCLU</name>
<dbReference type="WBParaSite" id="ALUE_0001329101-mRNA-1">
    <property type="protein sequence ID" value="ALUE_0001329101-mRNA-1"/>
    <property type="gene ID" value="ALUE_0001329101"/>
</dbReference>